<dbReference type="CDD" id="cd16917">
    <property type="entry name" value="HATPase_UhpB-NarQ-NarX-like"/>
    <property type="match status" value="1"/>
</dbReference>
<dbReference type="Pfam" id="PF07730">
    <property type="entry name" value="HisKA_3"/>
    <property type="match status" value="1"/>
</dbReference>
<evidence type="ECO:0000256" key="7">
    <source>
        <dbReference type="ARBA" id="ARBA00022840"/>
    </source>
</evidence>
<dbReference type="PANTHER" id="PTHR24421">
    <property type="entry name" value="NITRATE/NITRITE SENSOR PROTEIN NARX-RELATED"/>
    <property type="match status" value="1"/>
</dbReference>
<dbReference type="EMBL" id="JAJAGO010000016">
    <property type="protein sequence ID" value="MCT2593805.1"/>
    <property type="molecule type" value="Genomic_DNA"/>
</dbReference>
<reference evidence="11 12" key="1">
    <citation type="submission" date="2021-10" db="EMBL/GenBank/DDBJ databases">
        <title>Streptomyces gossypii sp. nov., isolated from soil collected from cotton field.</title>
        <authorList>
            <person name="Ge X."/>
            <person name="Chen X."/>
            <person name="Liu W."/>
        </authorList>
    </citation>
    <scope>NUCLEOTIDE SEQUENCE [LARGE SCALE GENOMIC DNA]</scope>
    <source>
        <strain evidence="11 12">N2-109</strain>
    </source>
</reference>
<dbReference type="Gene3D" id="3.30.565.10">
    <property type="entry name" value="Histidine kinase-like ATPase, C-terminal domain"/>
    <property type="match status" value="1"/>
</dbReference>
<evidence type="ECO:0000256" key="6">
    <source>
        <dbReference type="ARBA" id="ARBA00022777"/>
    </source>
</evidence>
<dbReference type="InterPro" id="IPR011712">
    <property type="entry name" value="Sig_transdc_His_kin_sub3_dim/P"/>
</dbReference>
<evidence type="ECO:0000256" key="8">
    <source>
        <dbReference type="ARBA" id="ARBA00023012"/>
    </source>
</evidence>
<keyword evidence="4" id="KW-0808">Transferase</keyword>
<dbReference type="Gene3D" id="1.20.5.1930">
    <property type="match status" value="1"/>
</dbReference>
<evidence type="ECO:0000256" key="3">
    <source>
        <dbReference type="ARBA" id="ARBA00022553"/>
    </source>
</evidence>
<organism evidence="11 12">
    <name type="scientific">Streptomyces gossypii</name>
    <dbReference type="NCBI Taxonomy" id="2883101"/>
    <lineage>
        <taxon>Bacteria</taxon>
        <taxon>Bacillati</taxon>
        <taxon>Actinomycetota</taxon>
        <taxon>Actinomycetes</taxon>
        <taxon>Kitasatosporales</taxon>
        <taxon>Streptomycetaceae</taxon>
        <taxon>Streptomyces</taxon>
    </lineage>
</organism>
<gene>
    <name evidence="11" type="ORF">LHJ74_28525</name>
</gene>
<dbReference type="RefSeq" id="WP_260221203.1">
    <property type="nucleotide sequence ID" value="NZ_JAJAGO010000016.1"/>
</dbReference>
<dbReference type="InterPro" id="IPR050482">
    <property type="entry name" value="Sensor_HK_TwoCompSys"/>
</dbReference>
<feature type="transmembrane region" description="Helical" evidence="9">
    <location>
        <begin position="134"/>
        <end position="161"/>
    </location>
</feature>
<accession>A0ABT2K0W3</accession>
<evidence type="ECO:0000259" key="10">
    <source>
        <dbReference type="Pfam" id="PF07730"/>
    </source>
</evidence>
<evidence type="ECO:0000256" key="4">
    <source>
        <dbReference type="ARBA" id="ARBA00022679"/>
    </source>
</evidence>
<keyword evidence="6 11" id="KW-0418">Kinase</keyword>
<name>A0ABT2K0W3_9ACTN</name>
<keyword evidence="9" id="KW-1133">Transmembrane helix</keyword>
<dbReference type="GO" id="GO:0016301">
    <property type="term" value="F:kinase activity"/>
    <property type="evidence" value="ECO:0007669"/>
    <property type="project" value="UniProtKB-KW"/>
</dbReference>
<dbReference type="PANTHER" id="PTHR24421:SF10">
    <property type="entry name" value="NITRATE_NITRITE SENSOR PROTEIN NARQ"/>
    <property type="match status" value="1"/>
</dbReference>
<dbReference type="EC" id="2.7.13.3" evidence="2"/>
<keyword evidence="3" id="KW-0597">Phosphoprotein</keyword>
<keyword evidence="8" id="KW-0902">Two-component regulatory system</keyword>
<dbReference type="InterPro" id="IPR036890">
    <property type="entry name" value="HATPase_C_sf"/>
</dbReference>
<proteinExistence type="predicted"/>
<keyword evidence="9" id="KW-0812">Transmembrane</keyword>
<evidence type="ECO:0000313" key="12">
    <source>
        <dbReference type="Proteomes" id="UP001156389"/>
    </source>
</evidence>
<evidence type="ECO:0000256" key="5">
    <source>
        <dbReference type="ARBA" id="ARBA00022741"/>
    </source>
</evidence>
<keyword evidence="5" id="KW-0547">Nucleotide-binding</keyword>
<comment type="caution">
    <text evidence="11">The sequence shown here is derived from an EMBL/GenBank/DDBJ whole genome shotgun (WGS) entry which is preliminary data.</text>
</comment>
<evidence type="ECO:0000313" key="11">
    <source>
        <dbReference type="EMBL" id="MCT2593805.1"/>
    </source>
</evidence>
<feature type="domain" description="Signal transduction histidine kinase subgroup 3 dimerisation and phosphoacceptor" evidence="10">
    <location>
        <begin position="189"/>
        <end position="253"/>
    </location>
</feature>
<feature type="transmembrane region" description="Helical" evidence="9">
    <location>
        <begin position="28"/>
        <end position="48"/>
    </location>
</feature>
<dbReference type="SUPFAM" id="SSF55874">
    <property type="entry name" value="ATPase domain of HSP90 chaperone/DNA topoisomerase II/histidine kinase"/>
    <property type="match status" value="1"/>
</dbReference>
<evidence type="ECO:0000256" key="9">
    <source>
        <dbReference type="SAM" id="Phobius"/>
    </source>
</evidence>
<keyword evidence="7" id="KW-0067">ATP-binding</keyword>
<keyword evidence="12" id="KW-1185">Reference proteome</keyword>
<feature type="transmembrane region" description="Helical" evidence="9">
    <location>
        <begin position="87"/>
        <end position="114"/>
    </location>
</feature>
<protein>
    <recommendedName>
        <fullName evidence="2">histidine kinase</fullName>
        <ecNumber evidence="2">2.7.13.3</ecNumber>
    </recommendedName>
</protein>
<keyword evidence="9" id="KW-0472">Membrane</keyword>
<dbReference type="Proteomes" id="UP001156389">
    <property type="component" value="Unassembled WGS sequence"/>
</dbReference>
<sequence>MPYHLLAMALLPVFSPGADPFRSAGWQLLAYGVSLPLVAATGWLFPLVRTLETHAAQALCGVRADVPAGSPAASDPARLRTAGWFTLHVGLGGLVSGASLAVPPLAVVLLLIPFVPSVRHRDWGPGWGWVEGPLFWTTPFIGAALLATLVSVAYAAGVLLARGAAHLLGPTPADRLAAAEERARMLASRNRLARDLHDSVGHALSAVTLQAGAARRVLDADPEFAREALTAIEETARDAVAELDTVLGILREADTEGDRKAEGPLGPTLAAGLAGLLARTRASGARVECRVGEEVVLEALPAAISREAYRIMQEGLSNALRHAGTQPMTARLVLAEGDGRETLEIVMENPLPNGTGPAVGTGGGRGLAGVEERATLLGGSAHAGPADARGTAVWRLSARLPLAGGGPDRTGGRAR</sequence>
<comment type="catalytic activity">
    <reaction evidence="1">
        <text>ATP + protein L-histidine = ADP + protein N-phospho-L-histidine.</text>
        <dbReference type="EC" id="2.7.13.3"/>
    </reaction>
</comment>
<evidence type="ECO:0000256" key="2">
    <source>
        <dbReference type="ARBA" id="ARBA00012438"/>
    </source>
</evidence>
<evidence type="ECO:0000256" key="1">
    <source>
        <dbReference type="ARBA" id="ARBA00000085"/>
    </source>
</evidence>